<name>A0A080Z2K6_PHYNI</name>
<dbReference type="OrthoDB" id="167258at2759"/>
<evidence type="ECO:0000313" key="2">
    <source>
        <dbReference type="Proteomes" id="UP000028582"/>
    </source>
</evidence>
<dbReference type="AlphaFoldDB" id="A0A080Z2K6"/>
<accession>A0A080Z2K6</accession>
<evidence type="ECO:0000313" key="1">
    <source>
        <dbReference type="EMBL" id="ETO60867.1"/>
    </source>
</evidence>
<dbReference type="EMBL" id="ANJA01003862">
    <property type="protein sequence ID" value="ETO60867.1"/>
    <property type="molecule type" value="Genomic_DNA"/>
</dbReference>
<dbReference type="Proteomes" id="UP000028582">
    <property type="component" value="Unassembled WGS sequence"/>
</dbReference>
<comment type="caution">
    <text evidence="1">The sequence shown here is derived from an EMBL/GenBank/DDBJ whole genome shotgun (WGS) entry which is preliminary data.</text>
</comment>
<protein>
    <submittedName>
        <fullName evidence="1">Uncharacterized protein</fullName>
    </submittedName>
</protein>
<organism evidence="1 2">
    <name type="scientific">Phytophthora nicotianae P1976</name>
    <dbReference type="NCBI Taxonomy" id="1317066"/>
    <lineage>
        <taxon>Eukaryota</taxon>
        <taxon>Sar</taxon>
        <taxon>Stramenopiles</taxon>
        <taxon>Oomycota</taxon>
        <taxon>Peronosporomycetes</taxon>
        <taxon>Peronosporales</taxon>
        <taxon>Peronosporaceae</taxon>
        <taxon>Phytophthora</taxon>
    </lineage>
</organism>
<sequence length="470" mass="52813">MSTRSIPTLWRRMEALPAGAELLTRVLMFLDVVSISRLLYVEKRSRTSVRMLFSTIQTIRARLALASLCFSRLRVEFQAYYQVLETRNIPRSDDPRVPPRVVSVWTERGQVAGASVTLKPAELPGVHADGVTSRFSVHSSAMGNRPMLTNVVQTNRRIYTMVTVKLLRHGGSEDEENSSADGLVLRSFSYLKEFGEWKTPTLPEKRNLAAASIGSHRGRFDLTSQDGSVALELEVPTGTDAQTDYYLVKQATVSIHMQELLQLHFKSLRPVKSLPEPSRREVCTISIAFRSMAGNLTTRCCLPGYIVVERQHDVSPTEDTARRDQSRQQTGVEQFEVVTCRANCSSDQNIKVKLPDDPGYAWLEVRGINEAASSSRSSLYFYAVALHYGARQVPGNGDLQALQLNWLPGLLEFFPTLESRRRRCLKGNLRVVTSSNGGMLQELTLVAQRLSTSRLERYAARIESYTRHES</sequence>
<gene>
    <name evidence="1" type="ORF">F444_20981</name>
</gene>
<proteinExistence type="predicted"/>
<reference evidence="1 2" key="1">
    <citation type="submission" date="2013-11" db="EMBL/GenBank/DDBJ databases">
        <title>The Genome Sequence of Phytophthora parasitica P1976.</title>
        <authorList>
            <consortium name="The Broad Institute Genomics Platform"/>
            <person name="Russ C."/>
            <person name="Tyler B."/>
            <person name="Panabieres F."/>
            <person name="Shan W."/>
            <person name="Tripathy S."/>
            <person name="Grunwald N."/>
            <person name="Machado M."/>
            <person name="Johnson C.S."/>
            <person name="Walker B."/>
            <person name="Young S."/>
            <person name="Zeng Q."/>
            <person name="Gargeya S."/>
            <person name="Fitzgerald M."/>
            <person name="Haas B."/>
            <person name="Abouelleil A."/>
            <person name="Allen A.W."/>
            <person name="Alvarado L."/>
            <person name="Arachchi H.M."/>
            <person name="Berlin A.M."/>
            <person name="Chapman S.B."/>
            <person name="Gainer-Dewar J."/>
            <person name="Goldberg J."/>
            <person name="Griggs A."/>
            <person name="Gujja S."/>
            <person name="Hansen M."/>
            <person name="Howarth C."/>
            <person name="Imamovic A."/>
            <person name="Ireland A."/>
            <person name="Larimer J."/>
            <person name="McCowan C."/>
            <person name="Murphy C."/>
            <person name="Pearson M."/>
            <person name="Poon T.W."/>
            <person name="Priest M."/>
            <person name="Roberts A."/>
            <person name="Saif S."/>
            <person name="Shea T."/>
            <person name="Sisk P."/>
            <person name="Sykes S."/>
            <person name="Wortman J."/>
            <person name="Nusbaum C."/>
            <person name="Birren B."/>
        </authorList>
    </citation>
    <scope>NUCLEOTIDE SEQUENCE [LARGE SCALE GENOMIC DNA]</scope>
    <source>
        <strain evidence="1 2">P1976</strain>
    </source>
</reference>